<accession>A0A089ZC21</accession>
<dbReference type="InterPro" id="IPR045076">
    <property type="entry name" value="MutS"/>
</dbReference>
<dbReference type="EMBL" id="CP006933">
    <property type="protein sequence ID" value="AIS31562.1"/>
    <property type="molecule type" value="Genomic_DNA"/>
</dbReference>
<dbReference type="GO" id="GO:0006298">
    <property type="term" value="P:mismatch repair"/>
    <property type="evidence" value="ECO:0007669"/>
    <property type="project" value="InterPro"/>
</dbReference>
<keyword evidence="8" id="KW-0255">Endonuclease</keyword>
<evidence type="ECO:0000313" key="9">
    <source>
        <dbReference type="Proteomes" id="UP000029661"/>
    </source>
</evidence>
<dbReference type="InterPro" id="IPR012401">
    <property type="entry name" value="DNA-bd_MutS2_arc"/>
</dbReference>
<evidence type="ECO:0000256" key="4">
    <source>
        <dbReference type="HAMAP-Rule" id="MF_00971"/>
    </source>
</evidence>
<evidence type="ECO:0000259" key="5">
    <source>
        <dbReference type="SMART" id="SM00534"/>
    </source>
</evidence>
<sequence length="631" mass="72121">MDLRDIKGIGDKLASRIINHFGSQEEFFKAASNYEVYRLASMEGISQRRAVEIINTVLGNPSEEFLKTERAVQIYEEIVQRIIHYTNTEYAKNRVLLLGPGKNPELIQKNLQMVMEAKEKAAHLPRDELRNLFKNVNFSQATRPRYDTSKAILVESREDYSSLMDRELNQYAQIIHIQEVGSLDEFELVVYVYRDGALELDNTPNLAMVNCDAEDLEIVPEIVLSYYQENQILLENILKIREILGYPSVLGDVLSILDSLKASGVDEKSFDTAVNQAKEWADKELEDAIKKVDLSGVEVLDLLNKGMSPKIQEIFDKILKDTVKKIKDDTGVSFDPFIQKYPLEIDEQELERIKKQELGKEYVRVFEEKVNAASQLYLLKGEVEKEIQDVLEFDYKFALGCFAYYYDLHAPQMGDGFCFKEGLHLNLAREDSSYIQRINYALESPDNVALLTGANSGGKTTLLETLAQISIMSQMGLPVCAREAQVKLVDELYFFSKKRSLDAGAFESFLSTFMPIVVREEDKLILLDELEAITELEAAVKIISSFINFIQDSESFAVIVTHMAREILKNTAVRVDGIEAQGLDEEYNLIVDRTPRMNYFARSTPELILRMVYEKSDGKLRDIYGKMLERF</sequence>
<evidence type="ECO:0000313" key="10">
    <source>
        <dbReference type="Proteomes" id="UP000062768"/>
    </source>
</evidence>
<dbReference type="EMBL" id="JADIIL010000032">
    <property type="protein sequence ID" value="MBF4475450.1"/>
    <property type="molecule type" value="Genomic_DNA"/>
</dbReference>
<dbReference type="PATRIC" id="fig|2162.10.peg.1853"/>
<dbReference type="STRING" id="2162.BRM9_0742"/>
<dbReference type="OrthoDB" id="15514at2157"/>
<feature type="domain" description="DNA mismatch repair proteins mutS family" evidence="5">
    <location>
        <begin position="446"/>
        <end position="617"/>
    </location>
</feature>
<feature type="binding site" evidence="4">
    <location>
        <begin position="453"/>
        <end position="460"/>
    </location>
    <ligand>
        <name>ATP</name>
        <dbReference type="ChEBI" id="CHEBI:30616"/>
    </ligand>
</feature>
<dbReference type="InterPro" id="IPR000432">
    <property type="entry name" value="DNA_mismatch_repair_MutS_C"/>
</dbReference>
<organism evidence="6 9">
    <name type="scientific">Methanobacterium formicicum</name>
    <dbReference type="NCBI Taxonomy" id="2162"/>
    <lineage>
        <taxon>Archaea</taxon>
        <taxon>Methanobacteriati</taxon>
        <taxon>Methanobacteriota</taxon>
        <taxon>Methanomada group</taxon>
        <taxon>Methanobacteria</taxon>
        <taxon>Methanobacteriales</taxon>
        <taxon>Methanobacteriaceae</taxon>
        <taxon>Methanobacterium</taxon>
    </lineage>
</organism>
<dbReference type="GO" id="GO:0004519">
    <property type="term" value="F:endonuclease activity"/>
    <property type="evidence" value="ECO:0007669"/>
    <property type="project" value="UniProtKB-KW"/>
</dbReference>
<evidence type="ECO:0000313" key="8">
    <source>
        <dbReference type="EMBL" id="MBF4475450.1"/>
    </source>
</evidence>
<comment type="similarity">
    <text evidence="4">Belongs to the DNA mismatch repair MutS family. Archaeal Muts2 subfamily.</text>
</comment>
<name>A0A089ZC21_METFO</name>
<dbReference type="InterPro" id="IPR027417">
    <property type="entry name" value="P-loop_NTPase"/>
</dbReference>
<comment type="cofactor">
    <cofactor evidence="4">
        <name>a divalent metal cation</name>
        <dbReference type="ChEBI" id="CHEBI:60240"/>
    </cofactor>
</comment>
<evidence type="ECO:0000313" key="6">
    <source>
        <dbReference type="EMBL" id="AIS31562.1"/>
    </source>
</evidence>
<dbReference type="GO" id="GO:0016787">
    <property type="term" value="F:hydrolase activity"/>
    <property type="evidence" value="ECO:0007669"/>
    <property type="project" value="UniProtKB-KW"/>
</dbReference>
<dbReference type="PANTHER" id="PTHR11361:SF125">
    <property type="entry name" value="DNA-BINDING PROTEIN MUTS2"/>
    <property type="match status" value="1"/>
</dbReference>
<keyword evidence="4" id="KW-0378">Hydrolase</keyword>
<keyword evidence="2 4" id="KW-0067">ATP-binding</keyword>
<reference evidence="7" key="2">
    <citation type="submission" date="2014-09" db="EMBL/GenBank/DDBJ databases">
        <authorList>
            <person name="Bishop-Lilly K.A."/>
            <person name="Broomall S.M."/>
            <person name="Chain P.S."/>
            <person name="Chertkov O."/>
            <person name="Coyne S.R."/>
            <person name="Daligault H.E."/>
            <person name="Davenport K.W."/>
            <person name="Erkkila T."/>
            <person name="Frey K.G."/>
            <person name="Gibbons H.S."/>
            <person name="Gu W."/>
            <person name="Jaissle J."/>
            <person name="Johnson S.L."/>
            <person name="Koroleva G.I."/>
            <person name="Ladner J.T."/>
            <person name="Lo C.-C."/>
            <person name="Minogue T.D."/>
            <person name="Munk C."/>
            <person name="Palacios G.F."/>
            <person name="Redden C.L."/>
            <person name="Rosenzweig C.N."/>
            <person name="Scholz M.B."/>
            <person name="Teshima H."/>
            <person name="Xu Y."/>
        </authorList>
    </citation>
    <scope>NUCLEOTIDE SEQUENCE</scope>
    <source>
        <strain evidence="7">Mb9</strain>
    </source>
</reference>
<dbReference type="SMART" id="SM00534">
    <property type="entry name" value="MUTSac"/>
    <property type="match status" value="1"/>
</dbReference>
<dbReference type="GO" id="GO:0030983">
    <property type="term" value="F:mismatched DNA binding"/>
    <property type="evidence" value="ECO:0007669"/>
    <property type="project" value="InterPro"/>
</dbReference>
<dbReference type="Proteomes" id="UP000606900">
    <property type="component" value="Unassembled WGS sequence"/>
</dbReference>
<dbReference type="SUPFAM" id="SSF52540">
    <property type="entry name" value="P-loop containing nucleoside triphosphate hydrolases"/>
    <property type="match status" value="1"/>
</dbReference>
<keyword evidence="1 4" id="KW-0547">Nucleotide-binding</keyword>
<dbReference type="GO" id="GO:0140664">
    <property type="term" value="F:ATP-dependent DNA damage sensor activity"/>
    <property type="evidence" value="ECO:0007669"/>
    <property type="project" value="InterPro"/>
</dbReference>
<reference evidence="6" key="1">
    <citation type="submission" date="2013-12" db="EMBL/GenBank/DDBJ databases">
        <title>The complete genome sequence of Methanobacterium sp. BRM9.</title>
        <authorList>
            <consortium name="Pastoral Greenhouse Gas Research Consortium"/>
            <person name="Kelly W.J."/>
            <person name="Leahy S.C."/>
            <person name="Perry R."/>
            <person name="Li D."/>
            <person name="Altermann E."/>
            <person name="Lambie S.C."/>
            <person name="Attwood G.T."/>
        </authorList>
    </citation>
    <scope>NUCLEOTIDE SEQUENCE [LARGE SCALE GENOMIC DNA]</scope>
    <source>
        <strain evidence="6">BRM9</strain>
    </source>
</reference>
<dbReference type="InterPro" id="IPR010994">
    <property type="entry name" value="RuvA_2-like"/>
</dbReference>
<dbReference type="Pfam" id="PF14520">
    <property type="entry name" value="HHH_5"/>
    <property type="match status" value="1"/>
</dbReference>
<dbReference type="HAMAP" id="MF_00971">
    <property type="entry name" value="MutS2_archaea"/>
    <property type="match status" value="1"/>
</dbReference>
<dbReference type="GeneID" id="26740015"/>
<evidence type="ECO:0000256" key="2">
    <source>
        <dbReference type="ARBA" id="ARBA00022840"/>
    </source>
</evidence>
<dbReference type="KEGG" id="mfc:BRM9_0742"/>
<dbReference type="RefSeq" id="WP_048084851.1">
    <property type="nucleotide sequence ID" value="NZ_CALCVY010000216.1"/>
</dbReference>
<dbReference type="Proteomes" id="UP000029661">
    <property type="component" value="Chromosome"/>
</dbReference>
<comment type="function">
    <text evidence="4">Has ATPase and non-specific DNA-binding activities.</text>
</comment>
<dbReference type="Pfam" id="PF00488">
    <property type="entry name" value="MutS_V"/>
    <property type="match status" value="1"/>
</dbReference>
<evidence type="ECO:0000256" key="3">
    <source>
        <dbReference type="ARBA" id="ARBA00023125"/>
    </source>
</evidence>
<dbReference type="Gene3D" id="1.10.150.20">
    <property type="entry name" value="5' to 3' exonuclease, C-terminal subdomain"/>
    <property type="match status" value="1"/>
</dbReference>
<dbReference type="Gene3D" id="3.40.50.300">
    <property type="entry name" value="P-loop containing nucleotide triphosphate hydrolases"/>
    <property type="match status" value="1"/>
</dbReference>
<reference evidence="8" key="3">
    <citation type="submission" date="2020-10" db="EMBL/GenBank/DDBJ databases">
        <title>Dehalococcoides mccartyi of a TCE/Cr reducing biochatode.</title>
        <authorList>
            <person name="Matturro B."/>
        </authorList>
    </citation>
    <scope>NUCLEOTIDE SEQUENCE</scope>
    <source>
        <strain evidence="8">Bin2</strain>
    </source>
</reference>
<keyword evidence="10" id="KW-1185">Reference proteome</keyword>
<evidence type="ECO:0000313" key="7">
    <source>
        <dbReference type="EMBL" id="CEL25413.1"/>
    </source>
</evidence>
<dbReference type="PIRSF" id="PIRSF029254">
    <property type="entry name" value="MutS_C_archaeal"/>
    <property type="match status" value="1"/>
</dbReference>
<dbReference type="PANTHER" id="PTHR11361">
    <property type="entry name" value="DNA MISMATCH REPAIR PROTEIN MUTS FAMILY MEMBER"/>
    <property type="match status" value="1"/>
</dbReference>
<evidence type="ECO:0000256" key="1">
    <source>
        <dbReference type="ARBA" id="ARBA00022741"/>
    </source>
</evidence>
<dbReference type="AlphaFoldDB" id="A0A089ZC21"/>
<dbReference type="Proteomes" id="UP000062768">
    <property type="component" value="Chromosome I"/>
</dbReference>
<dbReference type="EMBL" id="LN734822">
    <property type="protein sequence ID" value="CEL25413.1"/>
    <property type="molecule type" value="Genomic_DNA"/>
</dbReference>
<dbReference type="GO" id="GO:0005524">
    <property type="term" value="F:ATP binding"/>
    <property type="evidence" value="ECO:0007669"/>
    <property type="project" value="UniProtKB-UniRule"/>
</dbReference>
<keyword evidence="3 4" id="KW-0238">DNA-binding</keyword>
<protein>
    <recommendedName>
        <fullName evidence="4">DNA-binding protein MutS2</fullName>
    </recommendedName>
</protein>
<dbReference type="SUPFAM" id="SSF47781">
    <property type="entry name" value="RuvA domain 2-like"/>
    <property type="match status" value="1"/>
</dbReference>
<keyword evidence="8" id="KW-0540">Nuclease</keyword>
<gene>
    <name evidence="4" type="primary">mutS2</name>
    <name evidence="6" type="ORF">BRM9_0742</name>
    <name evidence="8" type="ORF">ISP06_08270</name>
    <name evidence="7" type="ORF">MB9_1779</name>
</gene>
<proteinExistence type="inferred from homology"/>